<evidence type="ECO:0000313" key="1">
    <source>
        <dbReference type="EMBL" id="MCQ0971885.1"/>
    </source>
</evidence>
<keyword evidence="2" id="KW-1185">Reference proteome</keyword>
<proteinExistence type="predicted"/>
<comment type="caution">
    <text evidence="1">The sequence shown here is derived from an EMBL/GenBank/DDBJ whole genome shotgun (WGS) entry which is preliminary data.</text>
</comment>
<dbReference type="InterPro" id="IPR038666">
    <property type="entry name" value="SSP1_head-tail_sf"/>
</dbReference>
<dbReference type="RefSeq" id="WP_255330891.1">
    <property type="nucleotide sequence ID" value="NZ_JAKZEU010000006.1"/>
</dbReference>
<dbReference type="Gene3D" id="2.40.10.270">
    <property type="entry name" value="Bacteriophage SPP1 head-tail adaptor protein"/>
    <property type="match status" value="1"/>
</dbReference>
<organism evidence="1 2">
    <name type="scientific">Paracoccus albicereus</name>
    <dbReference type="NCBI Taxonomy" id="2922394"/>
    <lineage>
        <taxon>Bacteria</taxon>
        <taxon>Pseudomonadati</taxon>
        <taxon>Pseudomonadota</taxon>
        <taxon>Alphaproteobacteria</taxon>
        <taxon>Rhodobacterales</taxon>
        <taxon>Paracoccaceae</taxon>
        <taxon>Paracoccus</taxon>
    </lineage>
</organism>
<sequence length="110" mass="12198">MVAPRLCTPLILEEAERVSDGMGGHGLHWRPVARLWAELKSGSGRERGGEVGPVSVANWRITLRGARPGDPRRPRPGQRLRMAGRFFLIDAVTEDGADGRWLTCFAHEEN</sequence>
<gene>
    <name evidence="1" type="ORF">MLD63_15795</name>
</gene>
<protein>
    <submittedName>
        <fullName evidence="1">Head-tail adaptor protein</fullName>
    </submittedName>
</protein>
<accession>A0ABT1MUA0</accession>
<evidence type="ECO:0000313" key="2">
    <source>
        <dbReference type="Proteomes" id="UP001203945"/>
    </source>
</evidence>
<dbReference type="Pfam" id="PF05521">
    <property type="entry name" value="Phage_HCP"/>
    <property type="match status" value="1"/>
</dbReference>
<reference evidence="1 2" key="1">
    <citation type="submission" date="2022-03" db="EMBL/GenBank/DDBJ databases">
        <authorList>
            <person name="He Y."/>
        </authorList>
    </citation>
    <scope>NUCLEOTIDE SEQUENCE [LARGE SCALE GENOMIC DNA]</scope>
    <source>
        <strain evidence="1 2">TK19116</strain>
    </source>
</reference>
<dbReference type="InterPro" id="IPR008767">
    <property type="entry name" value="Phage_SPP1_head-tail_adaptor"/>
</dbReference>
<name>A0ABT1MUA0_9RHOB</name>
<dbReference type="Proteomes" id="UP001203945">
    <property type="component" value="Unassembled WGS sequence"/>
</dbReference>
<dbReference type="EMBL" id="JAKZEU010000006">
    <property type="protein sequence ID" value="MCQ0971885.1"/>
    <property type="molecule type" value="Genomic_DNA"/>
</dbReference>